<name>A0A2X0LGV4_9BASI</name>
<reference evidence="2" key="1">
    <citation type="submission" date="2016-10" db="EMBL/GenBank/DDBJ databases">
        <authorList>
            <person name="Cai Z."/>
        </authorList>
    </citation>
    <scope>NUCLEOTIDE SEQUENCE [LARGE SCALE GENOMIC DNA]</scope>
</reference>
<organism evidence="2 3">
    <name type="scientific">Microbotryum saponariae</name>
    <dbReference type="NCBI Taxonomy" id="289078"/>
    <lineage>
        <taxon>Eukaryota</taxon>
        <taxon>Fungi</taxon>
        <taxon>Dikarya</taxon>
        <taxon>Basidiomycota</taxon>
        <taxon>Pucciniomycotina</taxon>
        <taxon>Microbotryomycetes</taxon>
        <taxon>Microbotryales</taxon>
        <taxon>Microbotryaceae</taxon>
        <taxon>Microbotryum</taxon>
    </lineage>
</organism>
<dbReference type="EMBL" id="FMWP01000117">
    <property type="protein sequence ID" value="SDA01930.1"/>
    <property type="molecule type" value="Genomic_DNA"/>
</dbReference>
<sequence>MVDRTGHGVLIDYHLAVAYDRPDHDHIFKTRSTARDVYRRAGACLEDEVIIWQIVRLRQLIVDRHPCRVRSIMTLLRHGGESRVGAGSSGPDMSQGHSPRAALVVLVAL</sequence>
<proteinExistence type="predicted"/>
<protein>
    <submittedName>
        <fullName evidence="2">BZ3500_MvSof-1268-A1-R1_Chr10-2g03016 protein</fullName>
    </submittedName>
    <submittedName>
        <fullName evidence="1">BZ3500_MvSof-1268-A1-R1_Chr3-3g06403 protein</fullName>
    </submittedName>
</protein>
<dbReference type="EMBL" id="FMWP01000094">
    <property type="protein sequence ID" value="SCZ97839.1"/>
    <property type="molecule type" value="Genomic_DNA"/>
</dbReference>
<dbReference type="AlphaFoldDB" id="A0A2X0LGV4"/>
<dbReference type="Proteomes" id="UP000249723">
    <property type="component" value="Unassembled WGS sequence"/>
</dbReference>
<evidence type="ECO:0000313" key="3">
    <source>
        <dbReference type="Proteomes" id="UP000249723"/>
    </source>
</evidence>
<keyword evidence="3" id="KW-1185">Reference proteome</keyword>
<accession>A0A2X0LGV4</accession>
<evidence type="ECO:0000313" key="1">
    <source>
        <dbReference type="EMBL" id="SCZ97839.1"/>
    </source>
</evidence>
<evidence type="ECO:0000313" key="2">
    <source>
        <dbReference type="EMBL" id="SDA01930.1"/>
    </source>
</evidence>
<reference evidence="3" key="2">
    <citation type="submission" date="2016-10" db="EMBL/GenBank/DDBJ databases">
        <authorList>
            <person name="Jeantristanb JTB J.-T."/>
            <person name="Ricardo R."/>
        </authorList>
    </citation>
    <scope>NUCLEOTIDE SEQUENCE [LARGE SCALE GENOMIC DNA]</scope>
</reference>
<gene>
    <name evidence="2" type="ORF">BZ3500_MVSOF-1268-A1-R1_CHR10-2G03016</name>
    <name evidence="1" type="ORF">BZ3500_MVSOF-1268-A1-R1_CHR3-3G06403</name>
</gene>